<evidence type="ECO:0000256" key="1">
    <source>
        <dbReference type="SAM" id="MobiDB-lite"/>
    </source>
</evidence>
<evidence type="ECO:0000313" key="2">
    <source>
        <dbReference type="EMBL" id="KAA8645705.1"/>
    </source>
</evidence>
<dbReference type="GeneID" id="54329826"/>
<evidence type="ECO:0000313" key="3">
    <source>
        <dbReference type="Proteomes" id="UP000324241"/>
    </source>
</evidence>
<reference evidence="2 3" key="1">
    <citation type="submission" date="2019-08" db="EMBL/GenBank/DDBJ databases">
        <title>The genome sequence of a newly discovered highly antifungal drug resistant Aspergillus species, Aspergillus tanneri NIH 1004.</title>
        <authorList>
            <person name="Mounaud S."/>
            <person name="Singh I."/>
            <person name="Joardar V."/>
            <person name="Pakala S."/>
            <person name="Pakala S."/>
            <person name="Venepally P."/>
            <person name="Chung J.K."/>
            <person name="Losada L."/>
            <person name="Nierman W.C."/>
        </authorList>
    </citation>
    <scope>NUCLEOTIDE SEQUENCE [LARGE SCALE GENOMIC DNA]</scope>
    <source>
        <strain evidence="2 3">NIH1004</strain>
    </source>
</reference>
<comment type="caution">
    <text evidence="2">The sequence shown here is derived from an EMBL/GenBank/DDBJ whole genome shotgun (WGS) entry which is preliminary data.</text>
</comment>
<feature type="region of interest" description="Disordered" evidence="1">
    <location>
        <begin position="1"/>
        <end position="73"/>
    </location>
</feature>
<dbReference type="EMBL" id="QUQM01000007">
    <property type="protein sequence ID" value="KAA8645705.1"/>
    <property type="molecule type" value="Genomic_DNA"/>
</dbReference>
<dbReference type="AlphaFoldDB" id="A0A5M9MFF3"/>
<proteinExistence type="predicted"/>
<organism evidence="2 3">
    <name type="scientific">Aspergillus tanneri</name>
    <dbReference type="NCBI Taxonomy" id="1220188"/>
    <lineage>
        <taxon>Eukaryota</taxon>
        <taxon>Fungi</taxon>
        <taxon>Dikarya</taxon>
        <taxon>Ascomycota</taxon>
        <taxon>Pezizomycotina</taxon>
        <taxon>Eurotiomycetes</taxon>
        <taxon>Eurotiomycetidae</taxon>
        <taxon>Eurotiales</taxon>
        <taxon>Aspergillaceae</taxon>
        <taxon>Aspergillus</taxon>
        <taxon>Aspergillus subgen. Circumdati</taxon>
    </lineage>
</organism>
<dbReference type="RefSeq" id="XP_033425066.1">
    <property type="nucleotide sequence ID" value="XM_033571751.1"/>
</dbReference>
<gene>
    <name evidence="2" type="ORF">ATNIH1004_007124</name>
</gene>
<feature type="compositionally biased region" description="Basic and acidic residues" evidence="1">
    <location>
        <begin position="58"/>
        <end position="71"/>
    </location>
</feature>
<feature type="region of interest" description="Disordered" evidence="1">
    <location>
        <begin position="96"/>
        <end position="134"/>
    </location>
</feature>
<protein>
    <submittedName>
        <fullName evidence="2">Uncharacterized protein</fullName>
    </submittedName>
</protein>
<dbReference type="Proteomes" id="UP000324241">
    <property type="component" value="Unassembled WGS sequence"/>
</dbReference>
<accession>A0A5M9MFF3</accession>
<feature type="compositionally biased region" description="Polar residues" evidence="1">
    <location>
        <begin position="111"/>
        <end position="134"/>
    </location>
</feature>
<sequence>MGFKTDAASSKPSGKQQRSRSSPGPSQVTGMEQQTHILGEETQTESDEQLGTSFDPILSHDVERSPKRSRDNAFSLRVTSSTFSCIRQETKVFGFSERHEKRRERKALGDANQNSQPNFQTSSPPHSSQRSDVQASFVRLPMRIVCKPLT</sequence>
<name>A0A5M9MFF3_9EURO</name>